<gene>
    <name evidence="3" type="ORF">GCM10010104_27460</name>
</gene>
<evidence type="ECO:0000313" key="4">
    <source>
        <dbReference type="Proteomes" id="UP001501474"/>
    </source>
</evidence>
<feature type="transmembrane region" description="Helical" evidence="2">
    <location>
        <begin position="144"/>
        <end position="162"/>
    </location>
</feature>
<name>A0ABN3DIA6_9ACTN</name>
<feature type="compositionally biased region" description="Basic and acidic residues" evidence="1">
    <location>
        <begin position="286"/>
        <end position="310"/>
    </location>
</feature>
<organism evidence="3 4">
    <name type="scientific">Streptomyces indiaensis</name>
    <dbReference type="NCBI Taxonomy" id="284033"/>
    <lineage>
        <taxon>Bacteria</taxon>
        <taxon>Bacillati</taxon>
        <taxon>Actinomycetota</taxon>
        <taxon>Actinomycetes</taxon>
        <taxon>Kitasatosporales</taxon>
        <taxon>Streptomycetaceae</taxon>
        <taxon>Streptomyces</taxon>
    </lineage>
</organism>
<dbReference type="RefSeq" id="WP_234848445.1">
    <property type="nucleotide sequence ID" value="NZ_BAAART010000055.1"/>
</dbReference>
<keyword evidence="2" id="KW-0812">Transmembrane</keyword>
<keyword evidence="4" id="KW-1185">Reference proteome</keyword>
<feature type="transmembrane region" description="Helical" evidence="2">
    <location>
        <begin position="246"/>
        <end position="264"/>
    </location>
</feature>
<reference evidence="3 4" key="1">
    <citation type="journal article" date="2019" name="Int. J. Syst. Evol. Microbiol.">
        <title>The Global Catalogue of Microorganisms (GCM) 10K type strain sequencing project: providing services to taxonomists for standard genome sequencing and annotation.</title>
        <authorList>
            <consortium name="The Broad Institute Genomics Platform"/>
            <consortium name="The Broad Institute Genome Sequencing Center for Infectious Disease"/>
            <person name="Wu L."/>
            <person name="Ma J."/>
        </authorList>
    </citation>
    <scope>NUCLEOTIDE SEQUENCE [LARGE SCALE GENOMIC DNA]</scope>
    <source>
        <strain evidence="3 4">JCM 3053</strain>
    </source>
</reference>
<sequence>MTVKPGLGGTARGRMTARVAARLRSGAAARLLSRLSALNIVEGSVRLAAQAFITALPLLMTVAAFAPGWVQDLLSDSLRAVLGMHGDTLDELRQVFSATGTTRNTAGAVSAVVTLVSATAFSRALQAVFERCWRLPRAPIRTAFWRWLLWLVVWLAYLLLQAPLRKGFGAGTVTGLVLSLISGTLLWWWSQHLLLGGRIGWRSLLPGALLAATGTVLLSLAARVLMPSLMERSLHEFGPLGPVFTFLSWLIAVFLVAVSGLALGEYVSSTPWYRTAAHSPAPGEAGRFERIQAEGSTRREPGERRDGGER</sequence>
<dbReference type="EMBL" id="BAAART010000055">
    <property type="protein sequence ID" value="GAA2231940.1"/>
    <property type="molecule type" value="Genomic_DNA"/>
</dbReference>
<evidence type="ECO:0000256" key="2">
    <source>
        <dbReference type="SAM" id="Phobius"/>
    </source>
</evidence>
<evidence type="ECO:0000313" key="3">
    <source>
        <dbReference type="EMBL" id="GAA2231940.1"/>
    </source>
</evidence>
<feature type="transmembrane region" description="Helical" evidence="2">
    <location>
        <begin position="47"/>
        <end position="70"/>
    </location>
</feature>
<keyword evidence="2" id="KW-1133">Transmembrane helix</keyword>
<comment type="caution">
    <text evidence="3">The sequence shown here is derived from an EMBL/GenBank/DDBJ whole genome shotgun (WGS) entry which is preliminary data.</text>
</comment>
<evidence type="ECO:0000256" key="1">
    <source>
        <dbReference type="SAM" id="MobiDB-lite"/>
    </source>
</evidence>
<protein>
    <submittedName>
        <fullName evidence="3">Uncharacterized protein</fullName>
    </submittedName>
</protein>
<feature type="transmembrane region" description="Helical" evidence="2">
    <location>
        <begin position="168"/>
        <end position="189"/>
    </location>
</feature>
<feature type="transmembrane region" description="Helical" evidence="2">
    <location>
        <begin position="201"/>
        <end position="226"/>
    </location>
</feature>
<accession>A0ABN3DIA6</accession>
<proteinExistence type="predicted"/>
<keyword evidence="2" id="KW-0472">Membrane</keyword>
<dbReference type="Proteomes" id="UP001501474">
    <property type="component" value="Unassembled WGS sequence"/>
</dbReference>
<feature type="region of interest" description="Disordered" evidence="1">
    <location>
        <begin position="277"/>
        <end position="310"/>
    </location>
</feature>